<accession>A0AAP5H6U9</accession>
<dbReference type="InterPro" id="IPR045792">
    <property type="entry name" value="DUF6036"/>
</dbReference>
<organism evidence="2 3">
    <name type="scientific">Paenibacillus amylolyticus</name>
    <dbReference type="NCBI Taxonomy" id="1451"/>
    <lineage>
        <taxon>Bacteria</taxon>
        <taxon>Bacillati</taxon>
        <taxon>Bacillota</taxon>
        <taxon>Bacilli</taxon>
        <taxon>Bacillales</taxon>
        <taxon>Paenibacillaceae</taxon>
        <taxon>Paenibacillus</taxon>
    </lineage>
</organism>
<dbReference type="EMBL" id="JAVDTR010000013">
    <property type="protein sequence ID" value="MDR6725833.1"/>
    <property type="molecule type" value="Genomic_DNA"/>
</dbReference>
<evidence type="ECO:0000313" key="3">
    <source>
        <dbReference type="Proteomes" id="UP001254832"/>
    </source>
</evidence>
<dbReference type="AlphaFoldDB" id="A0AAP5H6U9"/>
<reference evidence="2" key="1">
    <citation type="submission" date="2023-07" db="EMBL/GenBank/DDBJ databases">
        <title>Sorghum-associated microbial communities from plants grown in Nebraska, USA.</title>
        <authorList>
            <person name="Schachtman D."/>
        </authorList>
    </citation>
    <scope>NUCLEOTIDE SEQUENCE</scope>
    <source>
        <strain evidence="2">BE80</strain>
    </source>
</reference>
<protein>
    <recommendedName>
        <fullName evidence="1">DUF6036 domain-containing protein</fullName>
    </recommendedName>
</protein>
<feature type="domain" description="DUF6036" evidence="1">
    <location>
        <begin position="25"/>
        <end position="181"/>
    </location>
</feature>
<evidence type="ECO:0000259" key="1">
    <source>
        <dbReference type="Pfam" id="PF19502"/>
    </source>
</evidence>
<dbReference type="RefSeq" id="WP_056693198.1">
    <property type="nucleotide sequence ID" value="NZ_JAVDTR010000013.1"/>
</dbReference>
<comment type="caution">
    <text evidence="2">The sequence shown here is derived from an EMBL/GenBank/DDBJ whole genome shotgun (WGS) entry which is preliminary data.</text>
</comment>
<sequence length="196" mass="22732">MRNIEYLYEATKATDDLFERRLMVVAILTKMIEEEHDTVPVIVGGSAVAIYSQGLYATNDTDLILLSYVDVQPYMTKLNFNKFGKDYYNNDLDVLVEFPSGHLAGSPEKITIHDVWENYPVYILGVEDLILDRVNSHVSTNDTGSKEWALRLMGALYDSIDWSYIHKVAHEQEVLQTIEKFQRTVKRYRRNLDKLF</sequence>
<dbReference type="Proteomes" id="UP001254832">
    <property type="component" value="Unassembled WGS sequence"/>
</dbReference>
<evidence type="ECO:0000313" key="2">
    <source>
        <dbReference type="EMBL" id="MDR6725833.1"/>
    </source>
</evidence>
<name>A0AAP5H6U9_PAEAM</name>
<proteinExistence type="predicted"/>
<gene>
    <name evidence="2" type="ORF">J2W91_004335</name>
</gene>
<dbReference type="Pfam" id="PF19502">
    <property type="entry name" value="DUF6036"/>
    <property type="match status" value="1"/>
</dbReference>